<dbReference type="GO" id="GO:0000932">
    <property type="term" value="C:P-body"/>
    <property type="evidence" value="ECO:0007669"/>
    <property type="project" value="TreeGrafter"/>
</dbReference>
<feature type="region of interest" description="Disordered" evidence="9">
    <location>
        <begin position="356"/>
        <end position="402"/>
    </location>
</feature>
<keyword evidence="7" id="KW-0694">RNA-binding</keyword>
<feature type="compositionally biased region" description="Polar residues" evidence="9">
    <location>
        <begin position="759"/>
        <end position="786"/>
    </location>
</feature>
<feature type="compositionally biased region" description="Low complexity" evidence="9">
    <location>
        <begin position="614"/>
        <end position="626"/>
    </location>
</feature>
<feature type="compositionally biased region" description="Pro residues" evidence="9">
    <location>
        <begin position="744"/>
        <end position="753"/>
    </location>
</feature>
<evidence type="ECO:0000256" key="6">
    <source>
        <dbReference type="ARBA" id="ARBA00022801"/>
    </source>
</evidence>
<dbReference type="SMART" id="SM01125">
    <property type="entry name" value="DCP2"/>
    <property type="match status" value="1"/>
</dbReference>
<evidence type="ECO:0000256" key="2">
    <source>
        <dbReference type="ARBA" id="ARBA00004496"/>
    </source>
</evidence>
<dbReference type="OrthoDB" id="18996at2759"/>
<dbReference type="SUPFAM" id="SSF140586">
    <property type="entry name" value="Dcp2 domain-like"/>
    <property type="match status" value="1"/>
</dbReference>
<dbReference type="GeneID" id="71982240"/>
<dbReference type="InterPro" id="IPR044099">
    <property type="entry name" value="Dcp2_NUDIX"/>
</dbReference>
<feature type="compositionally biased region" description="Polar residues" evidence="9">
    <location>
        <begin position="994"/>
        <end position="1017"/>
    </location>
</feature>
<dbReference type="SUPFAM" id="SSF55811">
    <property type="entry name" value="Nudix"/>
    <property type="match status" value="1"/>
</dbReference>
<dbReference type="FunFam" id="1.10.10.1050:FF:000003">
    <property type="entry name" value="Decapping enzyme Dcp2, putative"/>
    <property type="match status" value="1"/>
</dbReference>
<feature type="compositionally biased region" description="Pro residues" evidence="9">
    <location>
        <begin position="905"/>
        <end position="919"/>
    </location>
</feature>
<reference evidence="11" key="1">
    <citation type="submission" date="2021-12" db="EMBL/GenBank/DDBJ databases">
        <authorList>
            <person name="Zaccaron A."/>
            <person name="Stergiopoulos I."/>
        </authorList>
    </citation>
    <scope>NUCLEOTIDE SEQUENCE</scope>
    <source>
        <strain evidence="11">Race5_Kim</strain>
    </source>
</reference>
<dbReference type="Pfam" id="PF05026">
    <property type="entry name" value="DCP2"/>
    <property type="match status" value="1"/>
</dbReference>
<dbReference type="GO" id="GO:0000184">
    <property type="term" value="P:nuclear-transcribed mRNA catabolic process, nonsense-mediated decay"/>
    <property type="evidence" value="ECO:0007669"/>
    <property type="project" value="InterPro"/>
</dbReference>
<evidence type="ECO:0000256" key="9">
    <source>
        <dbReference type="SAM" id="MobiDB-lite"/>
    </source>
</evidence>
<comment type="cofactor">
    <cofactor evidence="1">
        <name>Mn(2+)</name>
        <dbReference type="ChEBI" id="CHEBI:29035"/>
    </cofactor>
</comment>
<comment type="similarity">
    <text evidence="3">Belongs to the Nudix hydrolase family. DCP2 subfamily.</text>
</comment>
<feature type="compositionally biased region" description="Polar residues" evidence="9">
    <location>
        <begin position="531"/>
        <end position="544"/>
    </location>
</feature>
<dbReference type="GO" id="GO:0140933">
    <property type="term" value="F:5'-(N(7)-methylguanosine 5'-triphospho)-[mRNA] hydrolase activity"/>
    <property type="evidence" value="ECO:0007669"/>
    <property type="project" value="InterPro"/>
</dbReference>
<dbReference type="Pfam" id="PF00293">
    <property type="entry name" value="NUDIX"/>
    <property type="match status" value="1"/>
</dbReference>
<feature type="region of interest" description="Disordered" evidence="9">
    <location>
        <begin position="471"/>
        <end position="1019"/>
    </location>
</feature>
<accession>A0A9Q8LBB8</accession>
<evidence type="ECO:0000256" key="8">
    <source>
        <dbReference type="ARBA" id="ARBA00023211"/>
    </source>
</evidence>
<dbReference type="CDD" id="cd03672">
    <property type="entry name" value="NUDIX_Dcp2p_Nudt20"/>
    <property type="match status" value="1"/>
</dbReference>
<feature type="compositionally biased region" description="Acidic residues" evidence="9">
    <location>
        <begin position="288"/>
        <end position="298"/>
    </location>
</feature>
<dbReference type="Gene3D" id="1.10.10.1050">
    <property type="entry name" value="Dcp2, box A domain"/>
    <property type="match status" value="1"/>
</dbReference>
<dbReference type="EMBL" id="CP090164">
    <property type="protein sequence ID" value="UJO14361.1"/>
    <property type="molecule type" value="Genomic_DNA"/>
</dbReference>
<dbReference type="GO" id="GO:0000290">
    <property type="term" value="P:deadenylation-dependent decapping of nuclear-transcribed mRNA"/>
    <property type="evidence" value="ECO:0007669"/>
    <property type="project" value="InterPro"/>
</dbReference>
<feature type="region of interest" description="Disordered" evidence="9">
    <location>
        <begin position="320"/>
        <end position="339"/>
    </location>
</feature>
<dbReference type="GO" id="GO:0030145">
    <property type="term" value="F:manganese ion binding"/>
    <property type="evidence" value="ECO:0007669"/>
    <property type="project" value="InterPro"/>
</dbReference>
<dbReference type="Proteomes" id="UP000756132">
    <property type="component" value="Chromosome 2"/>
</dbReference>
<dbReference type="PROSITE" id="PS00893">
    <property type="entry name" value="NUDIX_BOX"/>
    <property type="match status" value="1"/>
</dbReference>
<dbReference type="KEGG" id="ffu:CLAFUR5_02362"/>
<proteinExistence type="inferred from homology"/>
<dbReference type="InterPro" id="IPR007722">
    <property type="entry name" value="DCP2_BoxA"/>
</dbReference>
<dbReference type="Gene3D" id="3.90.79.10">
    <property type="entry name" value="Nucleoside Triphosphate Pyrophosphohydrolase"/>
    <property type="match status" value="1"/>
</dbReference>
<feature type="compositionally biased region" description="Polar residues" evidence="9">
    <location>
        <begin position="841"/>
        <end position="854"/>
    </location>
</feature>
<evidence type="ECO:0000259" key="10">
    <source>
        <dbReference type="PROSITE" id="PS51462"/>
    </source>
</evidence>
<dbReference type="InterPro" id="IPR000086">
    <property type="entry name" value="NUDIX_hydrolase_dom"/>
</dbReference>
<dbReference type="RefSeq" id="XP_047758727.1">
    <property type="nucleotide sequence ID" value="XM_047901510.1"/>
</dbReference>
<feature type="compositionally biased region" description="Polar residues" evidence="9">
    <location>
        <begin position="471"/>
        <end position="489"/>
    </location>
</feature>
<organism evidence="11 12">
    <name type="scientific">Passalora fulva</name>
    <name type="common">Tomato leaf mold</name>
    <name type="synonym">Cladosporium fulvum</name>
    <dbReference type="NCBI Taxonomy" id="5499"/>
    <lineage>
        <taxon>Eukaryota</taxon>
        <taxon>Fungi</taxon>
        <taxon>Dikarya</taxon>
        <taxon>Ascomycota</taxon>
        <taxon>Pezizomycotina</taxon>
        <taxon>Dothideomycetes</taxon>
        <taxon>Dothideomycetidae</taxon>
        <taxon>Mycosphaerellales</taxon>
        <taxon>Mycosphaerellaceae</taxon>
        <taxon>Fulvia</taxon>
    </lineage>
</organism>
<dbReference type="InterPro" id="IPR020084">
    <property type="entry name" value="NUDIX_hydrolase_CS"/>
</dbReference>
<dbReference type="OMA" id="QQGHRAN"/>
<keyword evidence="8" id="KW-0464">Manganese</keyword>
<feature type="domain" description="Nudix hydrolase" evidence="10">
    <location>
        <begin position="104"/>
        <end position="252"/>
    </location>
</feature>
<evidence type="ECO:0000313" key="11">
    <source>
        <dbReference type="EMBL" id="UJO14361.1"/>
    </source>
</evidence>
<evidence type="ECO:0000256" key="5">
    <source>
        <dbReference type="ARBA" id="ARBA00022723"/>
    </source>
</evidence>
<dbReference type="AlphaFoldDB" id="A0A9Q8LBB8"/>
<dbReference type="InterPro" id="IPR036189">
    <property type="entry name" value="DCP2_BoxA_sf"/>
</dbReference>
<comment type="subcellular location">
    <subcellularLocation>
        <location evidence="2">Cytoplasm</location>
    </subcellularLocation>
</comment>
<feature type="region of interest" description="Disordered" evidence="9">
    <location>
        <begin position="287"/>
        <end position="308"/>
    </location>
</feature>
<sequence>MGDGAVDLTAVYQHMTLTDWLDDLTVRFLLNLPPAELSSVPRLCFQVEEAQWYYEDFIRPLNPSLPSLNLRAFLLTLFQHCPLLSGFQTEQHVRAYEEFLEYKTRVPVRGAILMNDNMDKILLVKGWKKGASWGFPRGKINKDEDDLDCAIREVYEETGFDATGLVEENRQKDGRVKSIDVTMKEQHMKLFVFRGVSMDTQFEPRTRKEISGIEWYNVKDLPGFRKQKGRVTGVGQGEAHSTKFYMVAPFLGQLKKWIGQQRRTEGSTPAQHGRSLSATNNALQAGITEDEGETEPEFATDNGLPTVDRSSEELKKLLSIGSPSVTHAPPAARQREPEHAAYSNAQTNNLLAMLKGSQPSMPISGPIPTTPSEQIDPSIPQQEPGTPQPHHPRKPSYPQMPHFAYSPQRLQEQQRNFSVPNQVFHQPAQHPQRQDTSHLPPHMQQMIFPQQQQQQRQGSMPNYFPHEAQRSTAFAQSAPQQQTQHSSGYGPSVGDPRNQNWANQPFDANLGPTRMQRPQLASPMHSFAGQRPQSSGKPIGSNHSIPEASKLPQPNLPAHTQLLLDAFKNGRKTQQSGSAASGSANQRHNSQQASALLDLFRKPSGQDSPKPAAEEVPAAPASPAVSDVTVKPRKTEKKTSIGEITTTLPARPKSKSPQPVMPSPGAGPQVNNPPKEPTEPSMLASIPSDVTLDRPKSRGNLYDPTKPKQFVRASPQTGRQESPKASPKAKTKQNAQSPRQSSHPTPPTQPTQPTPQFSILQRPSTSRSPVPQSPLRNESAGTNLQPQVLRRPGDGLASELAAQETPSPPPGEVKKSHLLSLFNKSPSASAPGPVARPPAQVNVTSPVQTHTGSTGKDALLGLFNGKTTSSVPPVKTPEPPSTQPQTTPTSKDALLGLFNGKTTPSVPPAKIPQPPPTPQLQPDTRPSQSQQGHRANGGGQQQLLLSMFSRPGSASSAQSPGTPVSPFTLGTPLTKEPPAKLNVPEPRSRLESVHSVTSNGTTSGQQTPGSATPTETNKGFLLSYLNEVVEKEGHRGAKR</sequence>
<protein>
    <submittedName>
        <fullName evidence="11">mRNA decapping complex subunit 2</fullName>
    </submittedName>
</protein>
<dbReference type="PANTHER" id="PTHR23114">
    <property type="entry name" value="M7GPPPN-MRNA HYDROLASE"/>
    <property type="match status" value="1"/>
</dbReference>
<reference evidence="11" key="2">
    <citation type="journal article" date="2022" name="Microb. Genom.">
        <title>A chromosome-scale genome assembly of the tomato pathogen Cladosporium fulvum reveals a compartmentalized genome architecture and the presence of a dispensable chromosome.</title>
        <authorList>
            <person name="Zaccaron A.Z."/>
            <person name="Chen L.H."/>
            <person name="Samaras A."/>
            <person name="Stergiopoulos I."/>
        </authorList>
    </citation>
    <scope>NUCLEOTIDE SEQUENCE</scope>
    <source>
        <strain evidence="11">Race5_Kim</strain>
    </source>
</reference>
<evidence type="ECO:0000313" key="12">
    <source>
        <dbReference type="Proteomes" id="UP000756132"/>
    </source>
</evidence>
<keyword evidence="5" id="KW-0479">Metal-binding</keyword>
<feature type="compositionally biased region" description="Polar residues" evidence="9">
    <location>
        <begin position="370"/>
        <end position="385"/>
    </location>
</feature>
<gene>
    <name evidence="11" type="ORF">CLAFUR5_02362</name>
</gene>
<keyword evidence="12" id="KW-1185">Reference proteome</keyword>
<dbReference type="FunFam" id="3.90.79.10:FF:000003">
    <property type="entry name" value="M7GpppN-mRNA hydrolase isoform 2"/>
    <property type="match status" value="1"/>
</dbReference>
<dbReference type="PANTHER" id="PTHR23114:SF17">
    <property type="entry name" value="M7GPPPN-MRNA HYDROLASE"/>
    <property type="match status" value="1"/>
</dbReference>
<evidence type="ECO:0000256" key="4">
    <source>
        <dbReference type="ARBA" id="ARBA00022490"/>
    </source>
</evidence>
<dbReference type="InterPro" id="IPR015797">
    <property type="entry name" value="NUDIX_hydrolase-like_dom_sf"/>
</dbReference>
<evidence type="ECO:0000256" key="7">
    <source>
        <dbReference type="ARBA" id="ARBA00022884"/>
    </source>
</evidence>
<evidence type="ECO:0000256" key="1">
    <source>
        <dbReference type="ARBA" id="ARBA00001936"/>
    </source>
</evidence>
<keyword evidence="4" id="KW-0963">Cytoplasm</keyword>
<evidence type="ECO:0000256" key="3">
    <source>
        <dbReference type="ARBA" id="ARBA00005279"/>
    </source>
</evidence>
<keyword evidence="6" id="KW-0378">Hydrolase</keyword>
<dbReference type="PROSITE" id="PS51462">
    <property type="entry name" value="NUDIX"/>
    <property type="match status" value="1"/>
</dbReference>
<feature type="compositionally biased region" description="Polar residues" evidence="9">
    <location>
        <begin position="952"/>
        <end position="962"/>
    </location>
</feature>
<name>A0A9Q8LBB8_PASFU</name>
<dbReference type="GO" id="GO:0003723">
    <property type="term" value="F:RNA binding"/>
    <property type="evidence" value="ECO:0007669"/>
    <property type="project" value="UniProtKB-KW"/>
</dbReference>
<feature type="compositionally biased region" description="Polar residues" evidence="9">
    <location>
        <begin position="585"/>
        <end position="594"/>
    </location>
</feature>